<name>A0A2P2MS84_RHIMU</name>
<dbReference type="PANTHER" id="PTHR38134:SF2">
    <property type="entry name" value="GALACTOKINASE"/>
    <property type="match status" value="1"/>
</dbReference>
<proteinExistence type="predicted"/>
<dbReference type="EMBL" id="GGEC01052577">
    <property type="protein sequence ID" value="MBX33061.1"/>
    <property type="molecule type" value="Transcribed_RNA"/>
</dbReference>
<sequence length="68" mass="8033">MIPGKIGYGTVSEALAYKLPFVFVRRDYFNEEPFLRNMLEVESILLLHNHTCLLLFLQFYFLFPSLCL</sequence>
<accession>A0A2P2MS84</accession>
<dbReference type="AlphaFoldDB" id="A0A2P2MS84"/>
<organism evidence="1">
    <name type="scientific">Rhizophora mucronata</name>
    <name type="common">Asiatic mangrove</name>
    <dbReference type="NCBI Taxonomy" id="61149"/>
    <lineage>
        <taxon>Eukaryota</taxon>
        <taxon>Viridiplantae</taxon>
        <taxon>Streptophyta</taxon>
        <taxon>Embryophyta</taxon>
        <taxon>Tracheophyta</taxon>
        <taxon>Spermatophyta</taxon>
        <taxon>Magnoliopsida</taxon>
        <taxon>eudicotyledons</taxon>
        <taxon>Gunneridae</taxon>
        <taxon>Pentapetalae</taxon>
        <taxon>rosids</taxon>
        <taxon>fabids</taxon>
        <taxon>Malpighiales</taxon>
        <taxon>Rhizophoraceae</taxon>
        <taxon>Rhizophora</taxon>
    </lineage>
</organism>
<reference evidence="1" key="1">
    <citation type="submission" date="2018-02" db="EMBL/GenBank/DDBJ databases">
        <title>Rhizophora mucronata_Transcriptome.</title>
        <authorList>
            <person name="Meera S.P."/>
            <person name="Sreeshan A."/>
            <person name="Augustine A."/>
        </authorList>
    </citation>
    <scope>NUCLEOTIDE SEQUENCE</scope>
    <source>
        <tissue evidence="1">Leaf</tissue>
    </source>
</reference>
<dbReference type="PANTHER" id="PTHR38134">
    <property type="entry name" value="SLR1395 PROTEIN"/>
    <property type="match status" value="1"/>
</dbReference>
<protein>
    <submittedName>
        <fullName evidence="1">Uncharacterized protein</fullName>
    </submittedName>
</protein>
<dbReference type="InterPro" id="IPR053205">
    <property type="entry name" value="GHMP_kinase_L-arabinokinase"/>
</dbReference>
<evidence type="ECO:0000313" key="1">
    <source>
        <dbReference type="EMBL" id="MBX33061.1"/>
    </source>
</evidence>